<evidence type="ECO:0000313" key="1">
    <source>
        <dbReference type="EMBL" id="EFB70488.1"/>
    </source>
</evidence>
<dbReference type="STRING" id="500637.PROVRUST_08426"/>
<name>D1P845_9GAMM</name>
<dbReference type="Proteomes" id="UP000005512">
    <property type="component" value="Unassembled WGS sequence"/>
</dbReference>
<dbReference type="HOGENOM" id="CLU_3161834_0_0_6"/>
<accession>D1P845</accession>
<protein>
    <submittedName>
        <fullName evidence="1">Uncharacterized protein</fullName>
    </submittedName>
</protein>
<keyword evidence="2" id="KW-1185">Reference proteome</keyword>
<reference evidence="1" key="1">
    <citation type="submission" date="2009-12" db="EMBL/GenBank/DDBJ databases">
        <authorList>
            <person name="Weinstock G."/>
            <person name="Sodergren E."/>
            <person name="Clifton S."/>
            <person name="Fulton L."/>
            <person name="Fulton B."/>
            <person name="Courtney L."/>
            <person name="Fronick C."/>
            <person name="Harrison M."/>
            <person name="Strong C."/>
            <person name="Farmer C."/>
            <person name="Delahaunty K."/>
            <person name="Markovic C."/>
            <person name="Hall O."/>
            <person name="Minx P."/>
            <person name="Tomlinson C."/>
            <person name="Mitreva M."/>
            <person name="Nelson J."/>
            <person name="Hou S."/>
            <person name="Wollam A."/>
            <person name="Pepin K.H."/>
            <person name="Johnson M."/>
            <person name="Bhonagiri V."/>
            <person name="Nash W.E."/>
            <person name="Warren W."/>
            <person name="Chinwalla A."/>
            <person name="Mardis E.R."/>
            <person name="Wilson R.K."/>
        </authorList>
    </citation>
    <scope>NUCLEOTIDE SEQUENCE [LARGE SCALE GENOMIC DNA]</scope>
    <source>
        <strain evidence="1">DSM 4541</strain>
    </source>
</reference>
<sequence length="48" mass="5520">DNVMEHKMKKYLIFVVFLLTACQSTHLLPNVSGELQPINTTEVMNDEK</sequence>
<proteinExistence type="predicted"/>
<feature type="non-terminal residue" evidence="1">
    <location>
        <position position="1"/>
    </location>
</feature>
<comment type="caution">
    <text evidence="1">The sequence shown here is derived from an EMBL/GenBank/DDBJ whole genome shotgun (WGS) entry which is preliminary data.</text>
</comment>
<evidence type="ECO:0000313" key="2">
    <source>
        <dbReference type="Proteomes" id="UP000005512"/>
    </source>
</evidence>
<dbReference type="AlphaFoldDB" id="D1P845"/>
<organism evidence="1 2">
    <name type="scientific">Providencia rustigianii DSM 4541</name>
    <dbReference type="NCBI Taxonomy" id="500637"/>
    <lineage>
        <taxon>Bacteria</taxon>
        <taxon>Pseudomonadati</taxon>
        <taxon>Pseudomonadota</taxon>
        <taxon>Gammaproteobacteria</taxon>
        <taxon>Enterobacterales</taxon>
        <taxon>Morganellaceae</taxon>
        <taxon>Providencia</taxon>
    </lineage>
</organism>
<gene>
    <name evidence="1" type="ORF">PROVRUST_08426</name>
</gene>
<dbReference type="EMBL" id="ABXV02000074">
    <property type="protein sequence ID" value="EFB70488.1"/>
    <property type="molecule type" value="Genomic_DNA"/>
</dbReference>